<evidence type="ECO:0000256" key="5">
    <source>
        <dbReference type="SAM" id="Phobius"/>
    </source>
</evidence>
<dbReference type="InterPro" id="IPR012451">
    <property type="entry name" value="DUF1656"/>
</dbReference>
<name>A0A6J5EY14_9BURK</name>
<keyword evidence="3 5" id="KW-1133">Transmembrane helix</keyword>
<organism evidence="6 7">
    <name type="scientific">Paraburkholderia humisilvae</name>
    <dbReference type="NCBI Taxonomy" id="627669"/>
    <lineage>
        <taxon>Bacteria</taxon>
        <taxon>Pseudomonadati</taxon>
        <taxon>Pseudomonadota</taxon>
        <taxon>Betaproteobacteria</taxon>
        <taxon>Burkholderiales</taxon>
        <taxon>Burkholderiaceae</taxon>
        <taxon>Paraburkholderia</taxon>
    </lineage>
</organism>
<keyword evidence="1" id="KW-1003">Cell membrane</keyword>
<evidence type="ECO:0000256" key="3">
    <source>
        <dbReference type="ARBA" id="ARBA00022989"/>
    </source>
</evidence>
<evidence type="ECO:0000313" key="6">
    <source>
        <dbReference type="EMBL" id="CAB3769945.1"/>
    </source>
</evidence>
<dbReference type="AlphaFoldDB" id="A0A6J5EY14"/>
<dbReference type="EMBL" id="CADIKH010000043">
    <property type="protein sequence ID" value="CAB3769945.1"/>
    <property type="molecule type" value="Genomic_DNA"/>
</dbReference>
<dbReference type="Pfam" id="PF07869">
    <property type="entry name" value="DUF1656"/>
    <property type="match status" value="1"/>
</dbReference>
<accession>A0A6J5EY14</accession>
<evidence type="ECO:0000256" key="4">
    <source>
        <dbReference type="ARBA" id="ARBA00023136"/>
    </source>
</evidence>
<reference evidence="6 7" key="1">
    <citation type="submission" date="2020-04" db="EMBL/GenBank/DDBJ databases">
        <authorList>
            <person name="De Canck E."/>
        </authorList>
    </citation>
    <scope>NUCLEOTIDE SEQUENCE [LARGE SCALE GENOMIC DNA]</scope>
    <source>
        <strain evidence="6 7">LMG 29542</strain>
    </source>
</reference>
<evidence type="ECO:0008006" key="8">
    <source>
        <dbReference type="Google" id="ProtNLM"/>
    </source>
</evidence>
<keyword evidence="4 5" id="KW-0472">Membrane</keyword>
<dbReference type="Proteomes" id="UP000494363">
    <property type="component" value="Unassembled WGS sequence"/>
</dbReference>
<feature type="transmembrane region" description="Helical" evidence="5">
    <location>
        <begin position="46"/>
        <end position="64"/>
    </location>
</feature>
<gene>
    <name evidence="6" type="ORF">LMG29542_06231</name>
</gene>
<keyword evidence="2 5" id="KW-0812">Transmembrane</keyword>
<feature type="transmembrane region" description="Helical" evidence="5">
    <location>
        <begin position="6"/>
        <end position="25"/>
    </location>
</feature>
<sequence>MIGEVNFVGVFIPAVLVLMLIAYLIKRGVVMLLAALGVYRFIWHRAAFDFCLYVFIFGAMVVLTKRFGA</sequence>
<keyword evidence="7" id="KW-1185">Reference proteome</keyword>
<evidence type="ECO:0000313" key="7">
    <source>
        <dbReference type="Proteomes" id="UP000494363"/>
    </source>
</evidence>
<evidence type="ECO:0000256" key="1">
    <source>
        <dbReference type="ARBA" id="ARBA00022475"/>
    </source>
</evidence>
<proteinExistence type="predicted"/>
<dbReference type="RefSeq" id="WP_175231340.1">
    <property type="nucleotide sequence ID" value="NZ_CADIKH010000043.1"/>
</dbReference>
<evidence type="ECO:0000256" key="2">
    <source>
        <dbReference type="ARBA" id="ARBA00022692"/>
    </source>
</evidence>
<protein>
    <recommendedName>
        <fullName evidence="8">Protein AaeX</fullName>
    </recommendedName>
</protein>